<accession>A0A5C6TZ23</accession>
<name>A0A5C6TZ23_9BURK</name>
<evidence type="ECO:0000313" key="1">
    <source>
        <dbReference type="EMBL" id="TXC65450.1"/>
    </source>
</evidence>
<dbReference type="Pfam" id="PF11306">
    <property type="entry name" value="DUF3108"/>
    <property type="match status" value="1"/>
</dbReference>
<evidence type="ECO:0000313" key="2">
    <source>
        <dbReference type="Proteomes" id="UP000321832"/>
    </source>
</evidence>
<gene>
    <name evidence="1" type="ORF">FSC37_03095</name>
</gene>
<keyword evidence="2" id="KW-1185">Reference proteome</keyword>
<dbReference type="Proteomes" id="UP000321832">
    <property type="component" value="Unassembled WGS sequence"/>
</dbReference>
<reference evidence="1 2" key="1">
    <citation type="submission" date="2019-08" db="EMBL/GenBank/DDBJ databases">
        <authorList>
            <person name="Khan S.A."/>
            <person name="Jeon C.O."/>
            <person name="Jeong S.E."/>
        </authorList>
    </citation>
    <scope>NUCLEOTIDE SEQUENCE [LARGE SCALE GENOMIC DNA]</scope>
    <source>
        <strain evidence="2">IMCC1728</strain>
    </source>
</reference>
<dbReference type="EMBL" id="VOPW01000001">
    <property type="protein sequence ID" value="TXC65450.1"/>
    <property type="molecule type" value="Genomic_DNA"/>
</dbReference>
<dbReference type="InterPro" id="IPR021457">
    <property type="entry name" value="DUF3108"/>
</dbReference>
<proteinExistence type="predicted"/>
<protein>
    <submittedName>
        <fullName evidence="1">DUF3108 domain-containing protein</fullName>
    </submittedName>
</protein>
<dbReference type="AlphaFoldDB" id="A0A5C6TZ23"/>
<comment type="caution">
    <text evidence="1">The sequence shown here is derived from an EMBL/GenBank/DDBJ whole genome shotgun (WGS) entry which is preliminary data.</text>
</comment>
<organism evidence="1 2">
    <name type="scientific">Piscinibacter aquaticus</name>
    <dbReference type="NCBI Taxonomy" id="392597"/>
    <lineage>
        <taxon>Bacteria</taxon>
        <taxon>Pseudomonadati</taxon>
        <taxon>Pseudomonadota</taxon>
        <taxon>Betaproteobacteria</taxon>
        <taxon>Burkholderiales</taxon>
        <taxon>Sphaerotilaceae</taxon>
        <taxon>Piscinibacter</taxon>
    </lineage>
</organism>
<sequence>MARLDAAELQAHRQRARRGEWRCAGGVGARRLALPVHLDVTVGLPIAPLMTRRMSSDGELTAQGLAPRRYDEDTKIAFRDRRRLTMRFEPEGIVMPNGARQPRWEGVQDTASQFVQLSWLFSTKPELLRVGNTVDFALALPRSVDRWVYDVIAEEPVATHFGAVNAFHLKPRRVSRPGGDLVAEVWFAPTLRYLPARIRIEQDPETFIDLALSRKPEIAGP</sequence>